<dbReference type="Gene3D" id="1.20.1050.10">
    <property type="match status" value="1"/>
</dbReference>
<evidence type="ECO:0000313" key="3">
    <source>
        <dbReference type="Proteomes" id="UP000241394"/>
    </source>
</evidence>
<keyword evidence="3" id="KW-1185">Reference proteome</keyword>
<dbReference type="InParanoid" id="A0A2R6RUQ1"/>
<protein>
    <submittedName>
        <fullName evidence="2">Glutathione S-transferase</fullName>
    </submittedName>
</protein>
<dbReference type="GO" id="GO:0004364">
    <property type="term" value="F:glutathione transferase activity"/>
    <property type="evidence" value="ECO:0007669"/>
    <property type="project" value="InterPro"/>
</dbReference>
<name>A0A2R6RUQ1_ACTCC</name>
<organism evidence="2 3">
    <name type="scientific">Actinidia chinensis var. chinensis</name>
    <name type="common">Chinese soft-hair kiwi</name>
    <dbReference type="NCBI Taxonomy" id="1590841"/>
    <lineage>
        <taxon>Eukaryota</taxon>
        <taxon>Viridiplantae</taxon>
        <taxon>Streptophyta</taxon>
        <taxon>Embryophyta</taxon>
        <taxon>Tracheophyta</taxon>
        <taxon>Spermatophyta</taxon>
        <taxon>Magnoliopsida</taxon>
        <taxon>eudicotyledons</taxon>
        <taxon>Gunneridae</taxon>
        <taxon>Pentapetalae</taxon>
        <taxon>asterids</taxon>
        <taxon>Ericales</taxon>
        <taxon>Actinidiaceae</taxon>
        <taxon>Actinidia</taxon>
    </lineage>
</organism>
<dbReference type="CDD" id="cd03185">
    <property type="entry name" value="GST_C_Tau"/>
    <property type="match status" value="1"/>
</dbReference>
<accession>A0A2R6RUQ1</accession>
<comment type="caution">
    <text evidence="2">The sequence shown here is derived from an EMBL/GenBank/DDBJ whole genome shotgun (WGS) entry which is preliminary data.</text>
</comment>
<evidence type="ECO:0000313" key="2">
    <source>
        <dbReference type="EMBL" id="PSS33762.1"/>
    </source>
</evidence>
<dbReference type="PROSITE" id="PS50405">
    <property type="entry name" value="GST_CTER"/>
    <property type="match status" value="1"/>
</dbReference>
<dbReference type="OMA" id="WMAYFGV"/>
<proteinExistence type="predicted"/>
<dbReference type="Proteomes" id="UP000241394">
    <property type="component" value="Chromosome LG3"/>
</dbReference>
<dbReference type="InterPro" id="IPR036282">
    <property type="entry name" value="Glutathione-S-Trfase_C_sf"/>
</dbReference>
<dbReference type="AlphaFoldDB" id="A0A2R6RUQ1"/>
<dbReference type="STRING" id="1590841.A0A2R6RUQ1"/>
<dbReference type="InterPro" id="IPR010987">
    <property type="entry name" value="Glutathione-S-Trfase_C-like"/>
</dbReference>
<reference evidence="2 3" key="1">
    <citation type="submission" date="2017-07" db="EMBL/GenBank/DDBJ databases">
        <title>An improved, manually edited Actinidia chinensis var. chinensis (kiwifruit) genome highlights the challenges associated with draft genomes and gene prediction in plants.</title>
        <authorList>
            <person name="Pilkington S."/>
            <person name="Crowhurst R."/>
            <person name="Hilario E."/>
            <person name="Nardozza S."/>
            <person name="Fraser L."/>
            <person name="Peng Y."/>
            <person name="Gunaseelan K."/>
            <person name="Simpson R."/>
            <person name="Tahir J."/>
            <person name="Deroles S."/>
            <person name="Templeton K."/>
            <person name="Luo Z."/>
            <person name="Davy M."/>
            <person name="Cheng C."/>
            <person name="Mcneilage M."/>
            <person name="Scaglione D."/>
            <person name="Liu Y."/>
            <person name="Zhang Q."/>
            <person name="Datson P."/>
            <person name="De Silva N."/>
            <person name="Gardiner S."/>
            <person name="Bassett H."/>
            <person name="Chagne D."/>
            <person name="Mccallum J."/>
            <person name="Dzierzon H."/>
            <person name="Deng C."/>
            <person name="Wang Y.-Y."/>
            <person name="Barron N."/>
            <person name="Manako K."/>
            <person name="Bowen J."/>
            <person name="Foster T."/>
            <person name="Erridge Z."/>
            <person name="Tiffin H."/>
            <person name="Waite C."/>
            <person name="Davies K."/>
            <person name="Grierson E."/>
            <person name="Laing W."/>
            <person name="Kirk R."/>
            <person name="Chen X."/>
            <person name="Wood M."/>
            <person name="Montefiori M."/>
            <person name="Brummell D."/>
            <person name="Schwinn K."/>
            <person name="Catanach A."/>
            <person name="Fullerton C."/>
            <person name="Li D."/>
            <person name="Meiyalaghan S."/>
            <person name="Nieuwenhuizen N."/>
            <person name="Read N."/>
            <person name="Prakash R."/>
            <person name="Hunter D."/>
            <person name="Zhang H."/>
            <person name="Mckenzie M."/>
            <person name="Knabel M."/>
            <person name="Harris A."/>
            <person name="Allan A."/>
            <person name="Chen A."/>
            <person name="Janssen B."/>
            <person name="Plunkett B."/>
            <person name="Dwamena C."/>
            <person name="Voogd C."/>
            <person name="Leif D."/>
            <person name="Lafferty D."/>
            <person name="Souleyre E."/>
            <person name="Varkonyi-Gasic E."/>
            <person name="Gambi F."/>
            <person name="Hanley J."/>
            <person name="Yao J.-L."/>
            <person name="Cheung J."/>
            <person name="David K."/>
            <person name="Warren B."/>
            <person name="Marsh K."/>
            <person name="Snowden K."/>
            <person name="Lin-Wang K."/>
            <person name="Brian L."/>
            <person name="Martinez-Sanchez M."/>
            <person name="Wang M."/>
            <person name="Ileperuma N."/>
            <person name="Macnee N."/>
            <person name="Campin R."/>
            <person name="Mcatee P."/>
            <person name="Drummond R."/>
            <person name="Espley R."/>
            <person name="Ireland H."/>
            <person name="Wu R."/>
            <person name="Atkinson R."/>
            <person name="Karunairetnam S."/>
            <person name="Bulley S."/>
            <person name="Chunkath S."/>
            <person name="Hanley Z."/>
            <person name="Storey R."/>
            <person name="Thrimawithana A."/>
            <person name="Thomson S."/>
            <person name="David C."/>
            <person name="Testolin R."/>
        </authorList>
    </citation>
    <scope>NUCLEOTIDE SEQUENCE [LARGE SCALE GENOMIC DNA]</scope>
    <source>
        <strain evidence="3">cv. Red5</strain>
        <tissue evidence="2">Young leaf</tissue>
    </source>
</reference>
<reference evidence="3" key="2">
    <citation type="journal article" date="2018" name="BMC Genomics">
        <title>A manually annotated Actinidia chinensis var. chinensis (kiwifruit) genome highlights the challenges associated with draft genomes and gene prediction in plants.</title>
        <authorList>
            <person name="Pilkington S.M."/>
            <person name="Crowhurst R."/>
            <person name="Hilario E."/>
            <person name="Nardozza S."/>
            <person name="Fraser L."/>
            <person name="Peng Y."/>
            <person name="Gunaseelan K."/>
            <person name="Simpson R."/>
            <person name="Tahir J."/>
            <person name="Deroles S.C."/>
            <person name="Templeton K."/>
            <person name="Luo Z."/>
            <person name="Davy M."/>
            <person name="Cheng C."/>
            <person name="McNeilage M."/>
            <person name="Scaglione D."/>
            <person name="Liu Y."/>
            <person name="Zhang Q."/>
            <person name="Datson P."/>
            <person name="De Silva N."/>
            <person name="Gardiner S.E."/>
            <person name="Bassett H."/>
            <person name="Chagne D."/>
            <person name="McCallum J."/>
            <person name="Dzierzon H."/>
            <person name="Deng C."/>
            <person name="Wang Y.Y."/>
            <person name="Barron L."/>
            <person name="Manako K."/>
            <person name="Bowen J."/>
            <person name="Foster T.M."/>
            <person name="Erridge Z.A."/>
            <person name="Tiffin H."/>
            <person name="Waite C.N."/>
            <person name="Davies K.M."/>
            <person name="Grierson E.P."/>
            <person name="Laing W.A."/>
            <person name="Kirk R."/>
            <person name="Chen X."/>
            <person name="Wood M."/>
            <person name="Montefiori M."/>
            <person name="Brummell D.A."/>
            <person name="Schwinn K.E."/>
            <person name="Catanach A."/>
            <person name="Fullerton C."/>
            <person name="Li D."/>
            <person name="Meiyalaghan S."/>
            <person name="Nieuwenhuizen N."/>
            <person name="Read N."/>
            <person name="Prakash R."/>
            <person name="Hunter D."/>
            <person name="Zhang H."/>
            <person name="McKenzie M."/>
            <person name="Knabel M."/>
            <person name="Harris A."/>
            <person name="Allan A.C."/>
            <person name="Gleave A."/>
            <person name="Chen A."/>
            <person name="Janssen B.J."/>
            <person name="Plunkett B."/>
            <person name="Ampomah-Dwamena C."/>
            <person name="Voogd C."/>
            <person name="Leif D."/>
            <person name="Lafferty D."/>
            <person name="Souleyre E.J.F."/>
            <person name="Varkonyi-Gasic E."/>
            <person name="Gambi F."/>
            <person name="Hanley J."/>
            <person name="Yao J.L."/>
            <person name="Cheung J."/>
            <person name="David K.M."/>
            <person name="Warren B."/>
            <person name="Marsh K."/>
            <person name="Snowden K.C."/>
            <person name="Lin-Wang K."/>
            <person name="Brian L."/>
            <person name="Martinez-Sanchez M."/>
            <person name="Wang M."/>
            <person name="Ileperuma N."/>
            <person name="Macnee N."/>
            <person name="Campin R."/>
            <person name="McAtee P."/>
            <person name="Drummond R.S.M."/>
            <person name="Espley R.V."/>
            <person name="Ireland H.S."/>
            <person name="Wu R."/>
            <person name="Atkinson R.G."/>
            <person name="Karunairetnam S."/>
            <person name="Bulley S."/>
            <person name="Chunkath S."/>
            <person name="Hanley Z."/>
            <person name="Storey R."/>
            <person name="Thrimawithana A.H."/>
            <person name="Thomson S."/>
            <person name="David C."/>
            <person name="Testolin R."/>
            <person name="Huang H."/>
            <person name="Hellens R.P."/>
            <person name="Schaffer R.J."/>
        </authorList>
    </citation>
    <scope>NUCLEOTIDE SEQUENCE [LARGE SCALE GENOMIC DNA]</scope>
    <source>
        <strain evidence="3">cv. Red5</strain>
    </source>
</reference>
<sequence>MATCSQGDEKKLYLQSAIEDLEKIEGELKGKDKFFGGENIGYLDLVLGWITYILPVWEEVGSITILNPVQFPCTTAWIQNFLNHPVIKEDLPPREKMDVYFRNKRVAALQAYAKKG</sequence>
<feature type="domain" description="GST C-terminal" evidence="1">
    <location>
        <begin position="1"/>
        <end position="101"/>
    </location>
</feature>
<dbReference type="Gramene" id="PSS33762">
    <property type="protein sequence ID" value="PSS33762"/>
    <property type="gene ID" value="CEY00_Acc04162"/>
</dbReference>
<gene>
    <name evidence="2" type="ORF">CEY00_Acc04162</name>
</gene>
<dbReference type="GO" id="GO:0006749">
    <property type="term" value="P:glutathione metabolic process"/>
    <property type="evidence" value="ECO:0007669"/>
    <property type="project" value="InterPro"/>
</dbReference>
<dbReference type="EMBL" id="NKQK01000003">
    <property type="protein sequence ID" value="PSS33762.1"/>
    <property type="molecule type" value="Genomic_DNA"/>
</dbReference>
<evidence type="ECO:0000259" key="1">
    <source>
        <dbReference type="PROSITE" id="PS50405"/>
    </source>
</evidence>
<dbReference type="SUPFAM" id="SSF47616">
    <property type="entry name" value="GST C-terminal domain-like"/>
    <property type="match status" value="1"/>
</dbReference>
<dbReference type="OrthoDB" id="4951845at2759"/>
<keyword evidence="2" id="KW-0808">Transferase</keyword>
<dbReference type="InterPro" id="IPR045074">
    <property type="entry name" value="GST_C_Tau"/>
</dbReference>